<feature type="compositionally biased region" description="Low complexity" evidence="3">
    <location>
        <begin position="870"/>
        <end position="882"/>
    </location>
</feature>
<dbReference type="SMART" id="SM00028">
    <property type="entry name" value="TPR"/>
    <property type="match status" value="3"/>
</dbReference>
<dbReference type="STRING" id="1165861.A0A0L0V3I4"/>
<dbReference type="Proteomes" id="UP000054564">
    <property type="component" value="Unassembled WGS sequence"/>
</dbReference>
<dbReference type="Pfam" id="PF13181">
    <property type="entry name" value="TPR_8"/>
    <property type="match status" value="1"/>
</dbReference>
<comment type="caution">
    <text evidence="4">The sequence shown here is derived from an EMBL/GenBank/DDBJ whole genome shotgun (WGS) entry which is preliminary data.</text>
</comment>
<accession>A0A0L0V3I4</accession>
<feature type="region of interest" description="Disordered" evidence="3">
    <location>
        <begin position="666"/>
        <end position="706"/>
    </location>
</feature>
<proteinExistence type="inferred from homology"/>
<dbReference type="OrthoDB" id="29013at2759"/>
<evidence type="ECO:0000313" key="4">
    <source>
        <dbReference type="EMBL" id="KNE93858.1"/>
    </source>
</evidence>
<dbReference type="PANTHER" id="PTHR23083">
    <property type="entry name" value="TETRATRICOPEPTIDE REPEAT PROTEIN, TPR"/>
    <property type="match status" value="1"/>
</dbReference>
<evidence type="ECO:0000256" key="2">
    <source>
        <dbReference type="ARBA" id="ARBA00038251"/>
    </source>
</evidence>
<evidence type="ECO:0000256" key="1">
    <source>
        <dbReference type="ARBA" id="ARBA00002550"/>
    </source>
</evidence>
<feature type="region of interest" description="Disordered" evidence="3">
    <location>
        <begin position="832"/>
        <end position="914"/>
    </location>
</feature>
<organism evidence="4 5">
    <name type="scientific">Puccinia striiformis f. sp. tritici PST-78</name>
    <dbReference type="NCBI Taxonomy" id="1165861"/>
    <lineage>
        <taxon>Eukaryota</taxon>
        <taxon>Fungi</taxon>
        <taxon>Dikarya</taxon>
        <taxon>Basidiomycota</taxon>
        <taxon>Pucciniomycotina</taxon>
        <taxon>Pucciniomycetes</taxon>
        <taxon>Pucciniales</taxon>
        <taxon>Pucciniaceae</taxon>
        <taxon>Puccinia</taxon>
    </lineage>
</organism>
<protein>
    <submittedName>
        <fullName evidence="4">Uncharacterized protein</fullName>
    </submittedName>
</protein>
<evidence type="ECO:0000256" key="3">
    <source>
        <dbReference type="SAM" id="MobiDB-lite"/>
    </source>
</evidence>
<dbReference type="EMBL" id="AJIL01000128">
    <property type="protein sequence ID" value="KNE93858.1"/>
    <property type="molecule type" value="Genomic_DNA"/>
</dbReference>
<dbReference type="PANTHER" id="PTHR23083:SF464">
    <property type="entry name" value="TETRATRICOPEPTIDE REPEAT DOMAIN 7, ISOFORM A"/>
    <property type="match status" value="1"/>
</dbReference>
<dbReference type="InterPro" id="IPR011990">
    <property type="entry name" value="TPR-like_helical_dom_sf"/>
</dbReference>
<comment type="function">
    <text evidence="1">Involved in endocytosis.</text>
</comment>
<dbReference type="AlphaFoldDB" id="A0A0L0V3I4"/>
<evidence type="ECO:0000313" key="5">
    <source>
        <dbReference type="Proteomes" id="UP000054564"/>
    </source>
</evidence>
<feature type="region of interest" description="Disordered" evidence="3">
    <location>
        <begin position="457"/>
        <end position="496"/>
    </location>
</feature>
<feature type="compositionally biased region" description="Basic residues" evidence="3">
    <location>
        <begin position="900"/>
        <end position="914"/>
    </location>
</feature>
<gene>
    <name evidence="4" type="ORF">PSTG_12771</name>
</gene>
<comment type="similarity">
    <text evidence="2">Belongs to the YPP1 family.</text>
</comment>
<dbReference type="SUPFAM" id="SSF48452">
    <property type="entry name" value="TPR-like"/>
    <property type="match status" value="1"/>
</dbReference>
<reference evidence="5" key="1">
    <citation type="submission" date="2014-03" db="EMBL/GenBank/DDBJ databases">
        <title>The Genome Sequence of Puccinia striiformis f. sp. tritici PST-78.</title>
        <authorList>
            <consortium name="The Broad Institute Genome Sequencing Platform"/>
            <person name="Cuomo C."/>
            <person name="Hulbert S."/>
            <person name="Chen X."/>
            <person name="Walker B."/>
            <person name="Young S.K."/>
            <person name="Zeng Q."/>
            <person name="Gargeya S."/>
            <person name="Fitzgerald M."/>
            <person name="Haas B."/>
            <person name="Abouelleil A."/>
            <person name="Alvarado L."/>
            <person name="Arachchi H.M."/>
            <person name="Berlin A.M."/>
            <person name="Chapman S.B."/>
            <person name="Goldberg J."/>
            <person name="Griggs A."/>
            <person name="Gujja S."/>
            <person name="Hansen M."/>
            <person name="Howarth C."/>
            <person name="Imamovic A."/>
            <person name="Larimer J."/>
            <person name="McCowan C."/>
            <person name="Montmayeur A."/>
            <person name="Murphy C."/>
            <person name="Neiman D."/>
            <person name="Pearson M."/>
            <person name="Priest M."/>
            <person name="Roberts A."/>
            <person name="Saif S."/>
            <person name="Shea T."/>
            <person name="Sisk P."/>
            <person name="Sykes S."/>
            <person name="Wortman J."/>
            <person name="Nusbaum C."/>
            <person name="Birren B."/>
        </authorList>
    </citation>
    <scope>NUCLEOTIDE SEQUENCE [LARGE SCALE GENOMIC DNA]</scope>
    <source>
        <strain evidence="5">race PST-78</strain>
    </source>
</reference>
<dbReference type="InterPro" id="IPR051722">
    <property type="entry name" value="Endocytosis_PI4K-reg_protein"/>
</dbReference>
<sequence>MSMISRHQPKGQTYARYLDSVRSAGSWSTAAPITAKGALITPASNPSEVGTGLSWPEIIRKYLKHNPERALTAEVATTELALRLLLASADQAVGYDHDKIHLDDDPESGQSTLPPLVRTEDRDAAKQHVSKLIASLAKHNTNEADPKLPSEQNAANIVISFGHYVAGDYDQCLQNIQKCTFVLPETVDLNSDRYYLILLVLGLTVKALAQQRNGAESSVVLQAYSQVMEVYDLCLGSLSISTVDELHIELHGWAELAMYRACILSRVVTPGIASLEMHRCYHSRSRCWPLPFRLNKRGVIHKSYIQLLFMTARSDSWKSSVAQPSNEYSEVSISTVQDGESITVKQHGVAWRSELITIAKSYHAILRMTTTFPKAGSTNHLVLEFCDMLYEGWQLGGLDPENTSQIIDMFHDATRKTFHSQKILRYLVQLLDAQRDWDEAEAALDLYCQLHITASANSKSDSSEPDNSRPLVSGEAPSNGNGVTSPEEKKGANAIVPNRDTDEDFIRTMIYGSRMLIKFVNNPEKATELLDRANEVMKTTKVEGVRNDAFLKSRLARMRGIAAGACAQKADQETRPALHTSYLEFLTEAAESDPSSFENMYHLAYAQAELRDIDSALVSARTAVEINPNHTSAWHLLCLLTSASKEFKLALDIAEVGLVNTEDLDEGEFGTRTPKAGSSTNLSRDSSLPGTILTDESPAVTSETSAAMITSTSKPTAGLIADPPVEPGVPTQQAIGEGRLSVPTINSARPNNQDNSLTPTLSHCSYQTNNTNNTTKLEFHVPKADNLEASIQLRMTKNMLIEALQGPEVALSDQQTLFAFFAQIYSQIHSQDAPQMTHSQSQSQSLSQPQSQSKSTGASSLFLHDKHLPSSSSSTSRSNTRGSRLKVKRPTFDNRVSNSIRRRAHMPSSTHLHKQRVISGENDLAALTQEMADIVIKQEEKKTDLANLKSIKILQDLWLISAATFRRWGKTDECKGAIREAESLNGESPDLWVQYALYCLSISDLNQAIDSLTKALGFDDQHISAIIHLARIFKEQGSIELAEGLLDVLTQTVAWDIPEAWYLLAEIYLSTQRLKHGKDSLIFSLGLEETKPIRPLRICLPSCL</sequence>
<dbReference type="Gene3D" id="1.25.40.10">
    <property type="entry name" value="Tetratricopeptide repeat domain"/>
    <property type="match status" value="2"/>
</dbReference>
<dbReference type="InterPro" id="IPR019734">
    <property type="entry name" value="TPR_rpt"/>
</dbReference>
<feature type="compositionally biased region" description="Polar residues" evidence="3">
    <location>
        <begin position="676"/>
        <end position="689"/>
    </location>
</feature>
<feature type="compositionally biased region" description="Low complexity" evidence="3">
    <location>
        <begin position="839"/>
        <end position="855"/>
    </location>
</feature>
<name>A0A0L0V3I4_9BASI</name>
<keyword evidence="5" id="KW-1185">Reference proteome</keyword>